<keyword evidence="3" id="KW-1185">Reference proteome</keyword>
<dbReference type="AlphaFoldDB" id="A0A540M956"/>
<feature type="region of interest" description="Disordered" evidence="1">
    <location>
        <begin position="191"/>
        <end position="233"/>
    </location>
</feature>
<dbReference type="Proteomes" id="UP000315295">
    <property type="component" value="Unassembled WGS sequence"/>
</dbReference>
<evidence type="ECO:0000313" key="3">
    <source>
        <dbReference type="Proteomes" id="UP000315295"/>
    </source>
</evidence>
<feature type="compositionally biased region" description="Pro residues" evidence="1">
    <location>
        <begin position="214"/>
        <end position="232"/>
    </location>
</feature>
<organism evidence="2 3">
    <name type="scientific">Malus baccata</name>
    <name type="common">Siberian crab apple</name>
    <name type="synonym">Pyrus baccata</name>
    <dbReference type="NCBI Taxonomy" id="106549"/>
    <lineage>
        <taxon>Eukaryota</taxon>
        <taxon>Viridiplantae</taxon>
        <taxon>Streptophyta</taxon>
        <taxon>Embryophyta</taxon>
        <taxon>Tracheophyta</taxon>
        <taxon>Spermatophyta</taxon>
        <taxon>Magnoliopsida</taxon>
        <taxon>eudicotyledons</taxon>
        <taxon>Gunneridae</taxon>
        <taxon>Pentapetalae</taxon>
        <taxon>rosids</taxon>
        <taxon>fabids</taxon>
        <taxon>Rosales</taxon>
        <taxon>Rosaceae</taxon>
        <taxon>Amygdaloideae</taxon>
        <taxon>Maleae</taxon>
        <taxon>Malus</taxon>
    </lineage>
</organism>
<accession>A0A540M956</accession>
<dbReference type="EMBL" id="VIEB01000322">
    <property type="protein sequence ID" value="TQD95218.1"/>
    <property type="molecule type" value="Genomic_DNA"/>
</dbReference>
<evidence type="ECO:0000256" key="1">
    <source>
        <dbReference type="SAM" id="MobiDB-lite"/>
    </source>
</evidence>
<sequence>MLRELSMSQLIRSRKAVMTALRSIPPPPTSATTAPAEMDPRLVNLIHLVDPVSPRVSQVPTSLAYSVALPISAKYGHCRPRTPNTTSVSTTDASGSQQGFGNCYNFRGDSSEISLKTTKVTWVTNRRITIGYDDRHWDAPTPEQHNALAHDIGHVIQTYCPMQWKSWKAMPDKVRTKVRAYLSFQRHPLSSLSWRSSSPSSPPSAPPRSLWLPTQPPMPHPSPPRSYPPSSPPSLLWPSDLGSGFEVAVAACLDVAV</sequence>
<proteinExistence type="predicted"/>
<name>A0A540M956_MALBA</name>
<evidence type="ECO:0000313" key="2">
    <source>
        <dbReference type="EMBL" id="TQD95218.1"/>
    </source>
</evidence>
<protein>
    <submittedName>
        <fullName evidence="2">Uncharacterized protein</fullName>
    </submittedName>
</protein>
<reference evidence="2 3" key="1">
    <citation type="journal article" date="2019" name="G3 (Bethesda)">
        <title>Sequencing of a Wild Apple (Malus baccata) Genome Unravels the Differences Between Cultivated and Wild Apple Species Regarding Disease Resistance and Cold Tolerance.</title>
        <authorList>
            <person name="Chen X."/>
        </authorList>
    </citation>
    <scope>NUCLEOTIDE SEQUENCE [LARGE SCALE GENOMIC DNA]</scope>
    <source>
        <strain evidence="3">cv. Shandingzi</strain>
        <tissue evidence="2">Leaves</tissue>
    </source>
</reference>
<gene>
    <name evidence="2" type="ORF">C1H46_019192</name>
</gene>
<comment type="caution">
    <text evidence="2">The sequence shown here is derived from an EMBL/GenBank/DDBJ whole genome shotgun (WGS) entry which is preliminary data.</text>
</comment>